<evidence type="ECO:0000313" key="3">
    <source>
        <dbReference type="Proteomes" id="UP000191448"/>
    </source>
</evidence>
<evidence type="ECO:0000313" key="2">
    <source>
        <dbReference type="EMBL" id="OPX47030.1"/>
    </source>
</evidence>
<organism evidence="2 3">
    <name type="scientific">Clostridium thermobutyricum DSM 4928</name>
    <dbReference type="NCBI Taxonomy" id="1121339"/>
    <lineage>
        <taxon>Bacteria</taxon>
        <taxon>Bacillati</taxon>
        <taxon>Bacillota</taxon>
        <taxon>Clostridia</taxon>
        <taxon>Eubacteriales</taxon>
        <taxon>Clostridiaceae</taxon>
        <taxon>Clostridium</taxon>
    </lineage>
</organism>
<dbReference type="InterPro" id="IPR038728">
    <property type="entry name" value="YkvI-like"/>
</dbReference>
<reference evidence="2 3" key="1">
    <citation type="submission" date="2016-02" db="EMBL/GenBank/DDBJ databases">
        <title>Genome sequence of Clostridium thermobutyricum DSM 4928.</title>
        <authorList>
            <person name="Poehlein A."/>
            <person name="Daniel R."/>
        </authorList>
    </citation>
    <scope>NUCLEOTIDE SEQUENCE [LARGE SCALE GENOMIC DNA]</scope>
    <source>
        <strain evidence="2 3">DSM 4928</strain>
    </source>
</reference>
<dbReference type="PANTHER" id="PTHR37814">
    <property type="entry name" value="CONSERVED MEMBRANE PROTEIN"/>
    <property type="match status" value="1"/>
</dbReference>
<feature type="transmembrane region" description="Helical" evidence="1">
    <location>
        <begin position="116"/>
        <end position="134"/>
    </location>
</feature>
<dbReference type="OrthoDB" id="4424890at2"/>
<gene>
    <name evidence="2" type="ORF">CLTHE_22690</name>
</gene>
<dbReference type="RefSeq" id="WP_080023523.1">
    <property type="nucleotide sequence ID" value="NZ_LTAY01000059.1"/>
</dbReference>
<feature type="transmembrane region" description="Helical" evidence="1">
    <location>
        <begin position="260"/>
        <end position="279"/>
    </location>
</feature>
<feature type="transmembrane region" description="Helical" evidence="1">
    <location>
        <begin position="37"/>
        <end position="60"/>
    </location>
</feature>
<comment type="caution">
    <text evidence="2">The sequence shown here is derived from an EMBL/GenBank/DDBJ whole genome shotgun (WGS) entry which is preliminary data.</text>
</comment>
<dbReference type="AlphaFoldDB" id="A0A1V4ST19"/>
<keyword evidence="1" id="KW-0472">Membrane</keyword>
<keyword evidence="1" id="KW-1133">Transmembrane helix</keyword>
<feature type="transmembrane region" description="Helical" evidence="1">
    <location>
        <begin position="221"/>
        <end position="240"/>
    </location>
</feature>
<dbReference type="PANTHER" id="PTHR37814:SF1">
    <property type="entry name" value="MEMBRANE PROTEIN"/>
    <property type="match status" value="1"/>
</dbReference>
<keyword evidence="1" id="KW-0812">Transmembrane</keyword>
<feature type="transmembrane region" description="Helical" evidence="1">
    <location>
        <begin position="300"/>
        <end position="320"/>
    </location>
</feature>
<dbReference type="Gene3D" id="1.20.1740.10">
    <property type="entry name" value="Amino acid/polyamine transporter I"/>
    <property type="match status" value="1"/>
</dbReference>
<proteinExistence type="predicted"/>
<evidence type="ECO:0000256" key="1">
    <source>
        <dbReference type="SAM" id="Phobius"/>
    </source>
</evidence>
<protein>
    <recommendedName>
        <fullName evidence="4">Transporter</fullName>
    </recommendedName>
</protein>
<dbReference type="EMBL" id="LTAY01000059">
    <property type="protein sequence ID" value="OPX47030.1"/>
    <property type="molecule type" value="Genomic_DNA"/>
</dbReference>
<name>A0A1V4ST19_9CLOT</name>
<evidence type="ECO:0008006" key="4">
    <source>
        <dbReference type="Google" id="ProtNLM"/>
    </source>
</evidence>
<dbReference type="Proteomes" id="UP000191448">
    <property type="component" value="Unassembled WGS sequence"/>
</dbReference>
<feature type="transmembrane region" description="Helical" evidence="1">
    <location>
        <begin position="91"/>
        <end position="110"/>
    </location>
</feature>
<feature type="transmembrane region" description="Helical" evidence="1">
    <location>
        <begin position="146"/>
        <end position="165"/>
    </location>
</feature>
<accession>A0A1V4ST19</accession>
<sequence length="353" mass="39149">MLKYFSKIFQIAAVFIGTIVGAGLASGQEITHFFTSFGPLSFIFIVLCGIFYIIITSIIIKISSHKNLNSYSDFINVISPNFFGKITGVTMTFYLISSASIILAGSGALIHQFSGIPKIVGTFLMIAIAIFFLYRGTEGLIEINSFIVPTLIFTIVTITGLYLFLCMDTIDFTQILESFPKKEGNLAISTILYAGYNVFCCCGVLVPLCTSVKNKKIMKKGVIVGAVGLTLLSLMINFLLTVNVPYIFEYEVPLLFVSKRFGTIIQALLLIVILMEMFSTEVSDVYSISRTLEHTFKIPFKKSVILVLLIAFPISLIGFGKLISTLYPIFGILSLIFVFCCVKYYIKNKNNLK</sequence>
<feature type="transmembrane region" description="Helical" evidence="1">
    <location>
        <begin position="326"/>
        <end position="346"/>
    </location>
</feature>
<feature type="transmembrane region" description="Helical" evidence="1">
    <location>
        <begin position="185"/>
        <end position="209"/>
    </location>
</feature>